<proteinExistence type="predicted"/>
<organism evidence="1 2">
    <name type="scientific">Paraburkholderia rhynchosiae</name>
    <dbReference type="NCBI Taxonomy" id="487049"/>
    <lineage>
        <taxon>Bacteria</taxon>
        <taxon>Pseudomonadati</taxon>
        <taxon>Pseudomonadota</taxon>
        <taxon>Betaproteobacteria</taxon>
        <taxon>Burkholderiales</taxon>
        <taxon>Burkholderiaceae</taxon>
        <taxon>Paraburkholderia</taxon>
    </lineage>
</organism>
<name>A0A6J5CJF2_9BURK</name>
<dbReference type="Proteomes" id="UP000494205">
    <property type="component" value="Unassembled WGS sequence"/>
</dbReference>
<protein>
    <submittedName>
        <fullName evidence="1">Uncharacterized protein</fullName>
    </submittedName>
</protein>
<sequence>MERPDTGSIVVTWRESGRCCYTEQRWKLTERHRMVNARCREFVCTRATVLVCHAETLDRSMPIH</sequence>
<dbReference type="AlphaFoldDB" id="A0A6J5CJF2"/>
<gene>
    <name evidence="1" type="ORF">LMG27174_06329</name>
</gene>
<evidence type="ECO:0000313" key="2">
    <source>
        <dbReference type="Proteomes" id="UP000494205"/>
    </source>
</evidence>
<accession>A0A6J5CJF2</accession>
<dbReference type="EMBL" id="CADIJZ010000034">
    <property type="protein sequence ID" value="CAB3736923.1"/>
    <property type="molecule type" value="Genomic_DNA"/>
</dbReference>
<reference evidence="1 2" key="1">
    <citation type="submission" date="2020-04" db="EMBL/GenBank/DDBJ databases">
        <authorList>
            <person name="De Canck E."/>
        </authorList>
    </citation>
    <scope>NUCLEOTIDE SEQUENCE [LARGE SCALE GENOMIC DNA]</scope>
    <source>
        <strain evidence="1 2">LMG 27174</strain>
    </source>
</reference>
<evidence type="ECO:0000313" key="1">
    <source>
        <dbReference type="EMBL" id="CAB3736923.1"/>
    </source>
</evidence>